<dbReference type="AlphaFoldDB" id="A0A0E0A4S0"/>
<dbReference type="Gramene" id="OGLUM06G02550.1">
    <property type="protein sequence ID" value="OGLUM06G02550.1"/>
    <property type="gene ID" value="OGLUM06G02550"/>
</dbReference>
<keyword evidence="2" id="KW-1185">Reference proteome</keyword>
<evidence type="ECO:0000313" key="2">
    <source>
        <dbReference type="Proteomes" id="UP000026961"/>
    </source>
</evidence>
<protein>
    <submittedName>
        <fullName evidence="1">Uncharacterized protein</fullName>
    </submittedName>
</protein>
<organism evidence="1">
    <name type="scientific">Oryza glumipatula</name>
    <dbReference type="NCBI Taxonomy" id="40148"/>
    <lineage>
        <taxon>Eukaryota</taxon>
        <taxon>Viridiplantae</taxon>
        <taxon>Streptophyta</taxon>
        <taxon>Embryophyta</taxon>
        <taxon>Tracheophyta</taxon>
        <taxon>Spermatophyta</taxon>
        <taxon>Magnoliopsida</taxon>
        <taxon>Liliopsida</taxon>
        <taxon>Poales</taxon>
        <taxon>Poaceae</taxon>
        <taxon>BOP clade</taxon>
        <taxon>Oryzoideae</taxon>
        <taxon>Oryzeae</taxon>
        <taxon>Oryzinae</taxon>
        <taxon>Oryza</taxon>
    </lineage>
</organism>
<reference evidence="1" key="2">
    <citation type="submission" date="2018-05" db="EMBL/GenBank/DDBJ databases">
        <title>OgluRS3 (Oryza glumaepatula Reference Sequence Version 3).</title>
        <authorList>
            <person name="Zhang J."/>
            <person name="Kudrna D."/>
            <person name="Lee S."/>
            <person name="Talag J."/>
            <person name="Welchert J."/>
            <person name="Wing R.A."/>
        </authorList>
    </citation>
    <scope>NUCLEOTIDE SEQUENCE [LARGE SCALE GENOMIC DNA]</scope>
</reference>
<evidence type="ECO:0000313" key="1">
    <source>
        <dbReference type="EnsemblPlants" id="OGLUM06G02550.1"/>
    </source>
</evidence>
<name>A0A0E0A4S0_9ORYZ</name>
<proteinExistence type="predicted"/>
<dbReference type="HOGENOM" id="CLU_1654890_0_0_1"/>
<reference evidence="1" key="1">
    <citation type="submission" date="2015-04" db="UniProtKB">
        <authorList>
            <consortium name="EnsemblPlants"/>
        </authorList>
    </citation>
    <scope>IDENTIFICATION</scope>
</reference>
<dbReference type="EnsemblPlants" id="OGLUM06G02550.1">
    <property type="protein sequence ID" value="OGLUM06G02550.1"/>
    <property type="gene ID" value="OGLUM06G02550"/>
</dbReference>
<sequence>MFVNLWQSVTTVAILPPAPSAVATHSDSNNIVTMHTQREECISKIQQQSLQDYRISTSRADKARKSRRLNSSAATAVNVLSIILQCGGQHQPCISCCSNSDVWQVINRRVAPTVRRSRSFQLPRGLMFALGTSSVKVLFLWELQLITNKRTSQPCQNHNG</sequence>
<accession>A0A0E0A4S0</accession>
<dbReference type="Proteomes" id="UP000026961">
    <property type="component" value="Chromosome 6"/>
</dbReference>